<dbReference type="KEGG" id="soh:D1869_03880"/>
<dbReference type="Proteomes" id="UP000582213">
    <property type="component" value="Unassembled WGS sequence"/>
</dbReference>
<keyword evidence="3" id="KW-1185">Reference proteome</keyword>
<dbReference type="OrthoDB" id="41037at2157"/>
<name>A0A650CFA7_SULOH</name>
<reference evidence="1 4" key="2">
    <citation type="submission" date="2020-08" db="EMBL/GenBank/DDBJ databases">
        <title>Genomic Encyclopedia of Type Strains, Phase IV (KMG-IV): sequencing the most valuable type-strain genomes for metagenomic binning, comparative biology and taxonomic classification.</title>
        <authorList>
            <person name="Goeker M."/>
        </authorList>
    </citation>
    <scope>NUCLEOTIDE SEQUENCE [LARGE SCALE GENOMIC DNA]</scope>
    <source>
        <strain evidence="1 4">DSM 12421</strain>
    </source>
</reference>
<accession>A0A650CFA7</accession>
<evidence type="ECO:0000313" key="1">
    <source>
        <dbReference type="EMBL" id="MBB5254344.1"/>
    </source>
</evidence>
<sequence length="222" mass="25729">MKEKLKKRISPFFTIYKNGEKYIVFAESSGLIELNEIEFNNLFSINSDELMDIRMLIPEKEEKINVFAINIILTAQHLVNLYVSINDLPKYENTLIISTNINSLLSINDELLKFEKVLVSYAMDPYRFFIYVMKKNNPCIYEIYLWLKNSRLILEIKVDGKVIVEASLKLNEFAEFLLLGLSKLLLNSSKYDGKLIYVDLLEGELVVNTPLKIPGCLKCKKL</sequence>
<evidence type="ECO:0000313" key="2">
    <source>
        <dbReference type="EMBL" id="QGR16436.1"/>
    </source>
</evidence>
<organism evidence="2 3">
    <name type="scientific">Sulfurisphaera ohwakuensis</name>
    <dbReference type="NCBI Taxonomy" id="69656"/>
    <lineage>
        <taxon>Archaea</taxon>
        <taxon>Thermoproteota</taxon>
        <taxon>Thermoprotei</taxon>
        <taxon>Sulfolobales</taxon>
        <taxon>Sulfolobaceae</taxon>
        <taxon>Sulfurisphaera</taxon>
    </lineage>
</organism>
<dbReference type="EMBL" id="CP045484">
    <property type="protein sequence ID" value="QGR16436.1"/>
    <property type="molecule type" value="Genomic_DNA"/>
</dbReference>
<dbReference type="RefSeq" id="WP_156013994.1">
    <property type="nucleotide sequence ID" value="NZ_CP045484.1"/>
</dbReference>
<evidence type="ECO:0000313" key="4">
    <source>
        <dbReference type="Proteomes" id="UP000582213"/>
    </source>
</evidence>
<proteinExistence type="predicted"/>
<gene>
    <name evidence="2" type="ORF">D1869_03880</name>
    <name evidence="1" type="ORF">HNQ62_002118</name>
</gene>
<reference evidence="2 3" key="1">
    <citation type="submission" date="2019-10" db="EMBL/GenBank/DDBJ databases">
        <title>Genome Sequences from Six Type Strain Members of the Archaeal Family Sulfolobaceae: Acidianus ambivalens, Acidianus infernus, Metallosphaera prunae, Stygiolobus azoricus, Sulfolobus metallicus, and Sulfurisphaera ohwakuensis.</title>
        <authorList>
            <person name="Counts J.A."/>
            <person name="Kelly R.M."/>
        </authorList>
    </citation>
    <scope>NUCLEOTIDE SEQUENCE [LARGE SCALE GENOMIC DNA]</scope>
    <source>
        <strain evidence="2 3">TA-1</strain>
    </source>
</reference>
<dbReference type="GeneID" id="42800357"/>
<dbReference type="AlphaFoldDB" id="A0A650CFA7"/>
<dbReference type="Proteomes" id="UP000427373">
    <property type="component" value="Chromosome"/>
</dbReference>
<protein>
    <submittedName>
        <fullName evidence="2">Uncharacterized protein</fullName>
    </submittedName>
</protein>
<evidence type="ECO:0000313" key="3">
    <source>
        <dbReference type="Proteomes" id="UP000427373"/>
    </source>
</evidence>
<dbReference type="EMBL" id="JACHFY010000014">
    <property type="protein sequence ID" value="MBB5254344.1"/>
    <property type="molecule type" value="Genomic_DNA"/>
</dbReference>